<gene>
    <name evidence="9" type="ORF">BN869_000006088_1</name>
</gene>
<dbReference type="InterPro" id="IPR029058">
    <property type="entry name" value="AB_hydrolase_fold"/>
</dbReference>
<evidence type="ECO:0000256" key="2">
    <source>
        <dbReference type="ARBA" id="ARBA00022487"/>
    </source>
</evidence>
<dbReference type="EMBL" id="CDPU01000016">
    <property type="protein sequence ID" value="CEO50031.1"/>
    <property type="molecule type" value="Genomic_DNA"/>
</dbReference>
<accession>A0A0B7K5V6</accession>
<organism evidence="9">
    <name type="scientific">Bionectria ochroleuca</name>
    <name type="common">Gliocladium roseum</name>
    <dbReference type="NCBI Taxonomy" id="29856"/>
    <lineage>
        <taxon>Eukaryota</taxon>
        <taxon>Fungi</taxon>
        <taxon>Dikarya</taxon>
        <taxon>Ascomycota</taxon>
        <taxon>Pezizomycotina</taxon>
        <taxon>Sordariomycetes</taxon>
        <taxon>Hypocreomycetidae</taxon>
        <taxon>Hypocreales</taxon>
        <taxon>Bionectriaceae</taxon>
        <taxon>Clonostachys</taxon>
    </lineage>
</organism>
<dbReference type="GO" id="GO:0030600">
    <property type="term" value="F:feruloyl esterase activity"/>
    <property type="evidence" value="ECO:0007669"/>
    <property type="project" value="UniProtKB-ARBA"/>
</dbReference>
<keyword evidence="5 8" id="KW-0378">Hydrolase</keyword>
<name>A0A0B7K5V6_BIOOC</name>
<evidence type="ECO:0000256" key="7">
    <source>
        <dbReference type="ARBA" id="ARBA00023157"/>
    </source>
</evidence>
<keyword evidence="3" id="KW-0479">Metal-binding</keyword>
<sequence>MSLISNSSACAAGAFSALTPVYGTEILAVHASVVSNFTMEADSSLRYTSPSVVAQGLSFCNVTVVYTHSGTDDEVYVEAWLPPLESWNERLFTAGGSGFGAGRFLVPYTGMAGALTEGFATVTSDAGLGSTLDDVTGAPWILKSPGNVNLQLVQNFGSTSLKEEAVLAKQLIETFYGKKPEYSYFNGCSQGGRQGMALAQQYPEEYDGILVGAPGINLPKVVGSIFWPQQVMNEIGEHPHDCEIDAIVHASISACDKLDGVEDGVIVEYEKCLDTFDPFGEVGRNFTCWPSGEARLISASAAAVVNATWRGMPLSGRKSWPGLNPGTNLTGTTGFQNGICRTNCTGDGACSGLYNTLGNNWMKYFGAKNPDYSIDNLTRAEFQGFVRLTAQELASYFQTDDADLSPLQQAGGKLISWHGTADDGVPPEGTAEYFRRVKDLIPEVGDFYQHYEIAGLAHCAGGSGGQPVEMFQQLRAWVENGTVPENSPVTYTGPDSSVWKRIICPYPQKATVKTGCEDLKSASCWQCA</sequence>
<evidence type="ECO:0000256" key="1">
    <source>
        <dbReference type="ARBA" id="ARBA00006249"/>
    </source>
</evidence>
<evidence type="ECO:0000256" key="8">
    <source>
        <dbReference type="RuleBase" id="RU361238"/>
    </source>
</evidence>
<evidence type="ECO:0000256" key="4">
    <source>
        <dbReference type="ARBA" id="ARBA00022729"/>
    </source>
</evidence>
<dbReference type="PANTHER" id="PTHR33938:SF13">
    <property type="entry name" value="CARBOXYLIC ESTER HYDROLASE"/>
    <property type="match status" value="1"/>
</dbReference>
<evidence type="ECO:0000313" key="9">
    <source>
        <dbReference type="EMBL" id="CEO50031.1"/>
    </source>
</evidence>
<dbReference type="Gene3D" id="3.40.50.1820">
    <property type="entry name" value="alpha/beta hydrolase"/>
    <property type="match status" value="1"/>
</dbReference>
<dbReference type="PANTHER" id="PTHR33938">
    <property type="entry name" value="FERULOYL ESTERASE B-RELATED"/>
    <property type="match status" value="1"/>
</dbReference>
<dbReference type="EC" id="3.1.1.-" evidence="8"/>
<keyword evidence="4" id="KW-0732">Signal</keyword>
<dbReference type="Pfam" id="PF07519">
    <property type="entry name" value="Tannase"/>
    <property type="match status" value="1"/>
</dbReference>
<keyword evidence="6" id="KW-0106">Calcium</keyword>
<protein>
    <recommendedName>
        <fullName evidence="8">Carboxylic ester hydrolase</fullName>
        <ecNumber evidence="8">3.1.1.-</ecNumber>
    </recommendedName>
</protein>
<dbReference type="SUPFAM" id="SSF53474">
    <property type="entry name" value="alpha/beta-Hydrolases"/>
    <property type="match status" value="1"/>
</dbReference>
<proteinExistence type="inferred from homology"/>
<evidence type="ECO:0000256" key="3">
    <source>
        <dbReference type="ARBA" id="ARBA00022723"/>
    </source>
</evidence>
<evidence type="ECO:0000256" key="6">
    <source>
        <dbReference type="ARBA" id="ARBA00022837"/>
    </source>
</evidence>
<comment type="similarity">
    <text evidence="1 8">Belongs to the tannase family.</text>
</comment>
<evidence type="ECO:0000256" key="5">
    <source>
        <dbReference type="ARBA" id="ARBA00022801"/>
    </source>
</evidence>
<keyword evidence="2" id="KW-0719">Serine esterase</keyword>
<dbReference type="AlphaFoldDB" id="A0A0B7K5V6"/>
<dbReference type="InterPro" id="IPR011118">
    <property type="entry name" value="Tannase/feruloyl_esterase"/>
</dbReference>
<keyword evidence="7" id="KW-1015">Disulfide bond</keyword>
<dbReference type="GO" id="GO:0046872">
    <property type="term" value="F:metal ion binding"/>
    <property type="evidence" value="ECO:0007669"/>
    <property type="project" value="UniProtKB-KW"/>
</dbReference>
<reference evidence="9" key="1">
    <citation type="submission" date="2015-01" db="EMBL/GenBank/DDBJ databases">
        <authorList>
            <person name="Durling Mikael"/>
        </authorList>
    </citation>
    <scope>NUCLEOTIDE SEQUENCE</scope>
</reference>